<gene>
    <name evidence="2" type="ORF">DU508_12045</name>
</gene>
<accession>A0A369Q065</accession>
<evidence type="ECO:0000313" key="3">
    <source>
        <dbReference type="Proteomes" id="UP000253961"/>
    </source>
</evidence>
<sequence length="59" mass="6700">MNPTPKGWNNNDSHIFKNQQDHPSAFVTADHINFDIIISAVRALTKPRNKQNPEGMTKL</sequence>
<feature type="region of interest" description="Disordered" evidence="1">
    <location>
        <begin position="1"/>
        <end position="22"/>
    </location>
</feature>
<reference evidence="2 3" key="1">
    <citation type="submission" date="2018-07" db="EMBL/GenBank/DDBJ databases">
        <title>Pedobacter sp. nov., isolated from soil.</title>
        <authorList>
            <person name="Zhou L.Y."/>
            <person name="Du Z.J."/>
        </authorList>
    </citation>
    <scope>NUCLEOTIDE SEQUENCE [LARGE SCALE GENOMIC DNA]</scope>
    <source>
        <strain evidence="2 3">JDX94</strain>
    </source>
</reference>
<dbReference type="Proteomes" id="UP000253961">
    <property type="component" value="Unassembled WGS sequence"/>
</dbReference>
<organism evidence="2 3">
    <name type="scientific">Pedobacter chinensis</name>
    <dbReference type="NCBI Taxonomy" id="2282421"/>
    <lineage>
        <taxon>Bacteria</taxon>
        <taxon>Pseudomonadati</taxon>
        <taxon>Bacteroidota</taxon>
        <taxon>Sphingobacteriia</taxon>
        <taxon>Sphingobacteriales</taxon>
        <taxon>Sphingobacteriaceae</taxon>
        <taxon>Pedobacter</taxon>
    </lineage>
</organism>
<evidence type="ECO:0000313" key="2">
    <source>
        <dbReference type="EMBL" id="RDC56329.1"/>
    </source>
</evidence>
<proteinExistence type="predicted"/>
<keyword evidence="3" id="KW-1185">Reference proteome</keyword>
<comment type="caution">
    <text evidence="2">The sequence shown here is derived from an EMBL/GenBank/DDBJ whole genome shotgun (WGS) entry which is preliminary data.</text>
</comment>
<evidence type="ECO:0000256" key="1">
    <source>
        <dbReference type="SAM" id="MobiDB-lite"/>
    </source>
</evidence>
<protein>
    <submittedName>
        <fullName evidence="2">Uncharacterized protein</fullName>
    </submittedName>
</protein>
<dbReference type="EMBL" id="QPKV01000004">
    <property type="protein sequence ID" value="RDC56329.1"/>
    <property type="molecule type" value="Genomic_DNA"/>
</dbReference>
<dbReference type="AlphaFoldDB" id="A0A369Q065"/>
<name>A0A369Q065_9SPHI</name>